<sequence>MEAFSYVPIFCLPRSYLTCSYFDSLVYTALAKYNWGINANFHLPTYWEAVVLASKRCKDINGFNTRVDLFEQKFSMEQIISFQRLWFLYMPSFY</sequence>
<dbReference type="Proteomes" id="UP000008311">
    <property type="component" value="Unassembled WGS sequence"/>
</dbReference>
<reference evidence="2" key="1">
    <citation type="journal article" date="2010" name="Nat. Biotechnol.">
        <title>Draft genome sequence of the oilseed species Ricinus communis.</title>
        <authorList>
            <person name="Chan A.P."/>
            <person name="Crabtree J."/>
            <person name="Zhao Q."/>
            <person name="Lorenzi H."/>
            <person name="Orvis J."/>
            <person name="Puiu D."/>
            <person name="Melake-Berhan A."/>
            <person name="Jones K.M."/>
            <person name="Redman J."/>
            <person name="Chen G."/>
            <person name="Cahoon E.B."/>
            <person name="Gedil M."/>
            <person name="Stanke M."/>
            <person name="Haas B.J."/>
            <person name="Wortman J.R."/>
            <person name="Fraser-Liggett C.M."/>
            <person name="Ravel J."/>
            <person name="Rabinowicz P.D."/>
        </authorList>
    </citation>
    <scope>NUCLEOTIDE SEQUENCE [LARGE SCALE GENOMIC DNA]</scope>
    <source>
        <strain evidence="2">cv. Hale</strain>
    </source>
</reference>
<protein>
    <submittedName>
        <fullName evidence="1">Uncharacterized protein</fullName>
    </submittedName>
</protein>
<evidence type="ECO:0000313" key="2">
    <source>
        <dbReference type="Proteomes" id="UP000008311"/>
    </source>
</evidence>
<organism evidence="1 2">
    <name type="scientific">Ricinus communis</name>
    <name type="common">Castor bean</name>
    <dbReference type="NCBI Taxonomy" id="3988"/>
    <lineage>
        <taxon>Eukaryota</taxon>
        <taxon>Viridiplantae</taxon>
        <taxon>Streptophyta</taxon>
        <taxon>Embryophyta</taxon>
        <taxon>Tracheophyta</taxon>
        <taxon>Spermatophyta</taxon>
        <taxon>Magnoliopsida</taxon>
        <taxon>eudicotyledons</taxon>
        <taxon>Gunneridae</taxon>
        <taxon>Pentapetalae</taxon>
        <taxon>rosids</taxon>
        <taxon>fabids</taxon>
        <taxon>Malpighiales</taxon>
        <taxon>Euphorbiaceae</taxon>
        <taxon>Acalyphoideae</taxon>
        <taxon>Acalypheae</taxon>
        <taxon>Ricinus</taxon>
    </lineage>
</organism>
<dbReference type="AlphaFoldDB" id="B9RAT9"/>
<keyword evidence="2" id="KW-1185">Reference proteome</keyword>
<accession>B9RAT9</accession>
<evidence type="ECO:0000313" key="1">
    <source>
        <dbReference type="EMBL" id="EEF51916.1"/>
    </source>
</evidence>
<dbReference type="InParanoid" id="B9RAT9"/>
<dbReference type="EMBL" id="EQ973773">
    <property type="protein sequence ID" value="EEF51916.1"/>
    <property type="molecule type" value="Genomic_DNA"/>
</dbReference>
<proteinExistence type="predicted"/>
<name>B9RAT9_RICCO</name>
<gene>
    <name evidence="1" type="ORF">RCOM_1508620</name>
</gene>